<keyword evidence="3" id="KW-1185">Reference proteome</keyword>
<reference evidence="2 3" key="1">
    <citation type="submission" date="2018-06" db="EMBL/GenBank/DDBJ databases">
        <title>Lujinxingia sediminis gen. nov. sp. nov., a new facultative anaerobic member of the class Deltaproteobacteria, and proposal of Lujinxingaceae fam. nov.</title>
        <authorList>
            <person name="Guo L.-Y."/>
            <person name="Li C.-M."/>
            <person name="Wang S."/>
            <person name="Du Z.-J."/>
        </authorList>
    </citation>
    <scope>NUCLEOTIDE SEQUENCE [LARGE SCALE GENOMIC DNA]</scope>
    <source>
        <strain evidence="2 3">FA350</strain>
    </source>
</reference>
<dbReference type="OrthoDB" id="5508353at2"/>
<dbReference type="KEGG" id="bsed:DN745_12965"/>
<feature type="compositionally biased region" description="Polar residues" evidence="1">
    <location>
        <begin position="47"/>
        <end position="75"/>
    </location>
</feature>
<protein>
    <submittedName>
        <fullName evidence="2">Uncharacterized protein</fullName>
    </submittedName>
</protein>
<evidence type="ECO:0000313" key="3">
    <source>
        <dbReference type="Proteomes" id="UP000249799"/>
    </source>
</evidence>
<gene>
    <name evidence="2" type="ORF">DN745_12965</name>
</gene>
<dbReference type="PROSITE" id="PS51257">
    <property type="entry name" value="PROKAR_LIPOPROTEIN"/>
    <property type="match status" value="1"/>
</dbReference>
<dbReference type="RefSeq" id="WP_111335443.1">
    <property type="nucleotide sequence ID" value="NZ_CP030032.1"/>
</dbReference>
<organism evidence="2 3">
    <name type="scientific">Bradymonas sediminis</name>
    <dbReference type="NCBI Taxonomy" id="1548548"/>
    <lineage>
        <taxon>Bacteria</taxon>
        <taxon>Deltaproteobacteria</taxon>
        <taxon>Bradymonadales</taxon>
        <taxon>Bradymonadaceae</taxon>
        <taxon>Bradymonas</taxon>
    </lineage>
</organism>
<evidence type="ECO:0000313" key="2">
    <source>
        <dbReference type="EMBL" id="AWV90194.1"/>
    </source>
</evidence>
<accession>A0A2Z4FNB2</accession>
<dbReference type="EMBL" id="CP030032">
    <property type="protein sequence ID" value="AWV90194.1"/>
    <property type="molecule type" value="Genomic_DNA"/>
</dbReference>
<sequence length="285" mass="29246">MIFRLRSAISRDHGRNALLICLLFLALGGLAGCGADDSSLGTGKADTGTSKTDTSQPDTASPEDTTSADTQQPEDTASDEDTNVGVDTSEMSDAQDGGDANADAEVDAGPDADSGTPDNACNDSSDCDSSGGICVEPGGFVGCGMCQDYLVTCTADTDCEQTSQGENGIRYVCEKVTPEDCACDTSISICKLACEQHSDCAQGERCNPEGHCIATPCTPASSEVQARSCPPNFSCQAALCPVDSTDCFECARTQCASDAECPSDGSVCVNGQCHSEPGSCQFPPP</sequence>
<feature type="region of interest" description="Disordered" evidence="1">
    <location>
        <begin position="38"/>
        <end position="121"/>
    </location>
</feature>
<dbReference type="Proteomes" id="UP000249799">
    <property type="component" value="Chromosome"/>
</dbReference>
<proteinExistence type="predicted"/>
<name>A0A2Z4FNB2_9DELT</name>
<dbReference type="AlphaFoldDB" id="A0A2Z4FNB2"/>
<evidence type="ECO:0000256" key="1">
    <source>
        <dbReference type="SAM" id="MobiDB-lite"/>
    </source>
</evidence>